<organism evidence="10 11">
    <name type="scientific">Nocardioides jiangsuensis</name>
    <dbReference type="NCBI Taxonomy" id="2866161"/>
    <lineage>
        <taxon>Bacteria</taxon>
        <taxon>Bacillati</taxon>
        <taxon>Actinomycetota</taxon>
        <taxon>Actinomycetes</taxon>
        <taxon>Propionibacteriales</taxon>
        <taxon>Nocardioidaceae</taxon>
        <taxon>Nocardioides</taxon>
    </lineage>
</organism>
<evidence type="ECO:0000256" key="8">
    <source>
        <dbReference type="ARBA" id="ARBA00050776"/>
    </source>
</evidence>
<dbReference type="EMBL" id="JAIEZQ010000001">
    <property type="protein sequence ID" value="MBY9073813.1"/>
    <property type="molecule type" value="Genomic_DNA"/>
</dbReference>
<evidence type="ECO:0000256" key="3">
    <source>
        <dbReference type="ARBA" id="ARBA00022679"/>
    </source>
</evidence>
<comment type="similarity">
    <text evidence="2">Belongs to the class-V pyridoxal-phosphate-dependent aminotransferase family. NifS/IscS subfamily.</text>
</comment>
<dbReference type="InterPro" id="IPR015422">
    <property type="entry name" value="PyrdxlP-dep_Trfase_small"/>
</dbReference>
<sequence length="387" mass="40109">MTNSTGAPATGGHGYLDAASAEPLHPAAREALLAALDTGFADPLRLHGRGRDARLLLDNARAVVASCLGVRDDEVSFTSSGTAAVHLGVLGLLRGRARVSTRLVHSAVEHSAVLAAGDWWTREHGGTTDPVGVDRHGRLAVGALAAALERPAGAVAVQSANHEVGTLQSLEEVYAGAGDTPVFVDAAASTGRTDLPPGWSAAAASAHKWGGPAGVGVLLVRKGARWRAPFPTDDRTDPRVSGFENVPAALAAAAALQARLAERDELDARQRALVDRIRDRVAATVPDVEVVGDPAARLPHLVTFSCLYVDGEAVVTELDRRGFAVASGSACTASTLAPSHVLEAMGVLTHGNVRVSLTRDTTADDVERFLEVLPGVVAEIRARAGVR</sequence>
<evidence type="ECO:0000256" key="7">
    <source>
        <dbReference type="ARBA" id="ARBA00023014"/>
    </source>
</evidence>
<dbReference type="PIRSF" id="PIRSF005572">
    <property type="entry name" value="NifS"/>
    <property type="match status" value="1"/>
</dbReference>
<evidence type="ECO:0000259" key="9">
    <source>
        <dbReference type="Pfam" id="PF00266"/>
    </source>
</evidence>
<evidence type="ECO:0000256" key="2">
    <source>
        <dbReference type="ARBA" id="ARBA00006490"/>
    </source>
</evidence>
<dbReference type="RefSeq" id="WP_221023568.1">
    <property type="nucleotide sequence ID" value="NZ_JAIEZQ010000001.1"/>
</dbReference>
<evidence type="ECO:0000256" key="1">
    <source>
        <dbReference type="ARBA" id="ARBA00001933"/>
    </source>
</evidence>
<accession>A0ABS7RFK2</accession>
<keyword evidence="4" id="KW-0479">Metal-binding</keyword>
<keyword evidence="11" id="KW-1185">Reference proteome</keyword>
<dbReference type="InterPro" id="IPR000192">
    <property type="entry name" value="Aminotrans_V_dom"/>
</dbReference>
<protein>
    <submittedName>
        <fullName evidence="10">Aminotransferase class V-fold PLP-dependent enzyme</fullName>
    </submittedName>
</protein>
<dbReference type="GO" id="GO:0008483">
    <property type="term" value="F:transaminase activity"/>
    <property type="evidence" value="ECO:0007669"/>
    <property type="project" value="UniProtKB-KW"/>
</dbReference>
<evidence type="ECO:0000256" key="6">
    <source>
        <dbReference type="ARBA" id="ARBA00023004"/>
    </source>
</evidence>
<name>A0ABS7RFK2_9ACTN</name>
<evidence type="ECO:0000313" key="11">
    <source>
        <dbReference type="Proteomes" id="UP000754710"/>
    </source>
</evidence>
<feature type="domain" description="Aminotransferase class V" evidence="9">
    <location>
        <begin position="15"/>
        <end position="369"/>
    </location>
</feature>
<keyword evidence="3" id="KW-0808">Transferase</keyword>
<evidence type="ECO:0000256" key="5">
    <source>
        <dbReference type="ARBA" id="ARBA00022898"/>
    </source>
</evidence>
<keyword evidence="5" id="KW-0663">Pyridoxal phosphate</keyword>
<dbReference type="InterPro" id="IPR015424">
    <property type="entry name" value="PyrdxlP-dep_Trfase"/>
</dbReference>
<reference evidence="10 11" key="1">
    <citation type="submission" date="2021-08" db="EMBL/GenBank/DDBJ databases">
        <title>Nocardioides bacterium WL0053 sp. nov., isolated from the sediment.</title>
        <authorList>
            <person name="Wang L."/>
            <person name="Zhang D."/>
            <person name="Zhang A."/>
        </authorList>
    </citation>
    <scope>NUCLEOTIDE SEQUENCE [LARGE SCALE GENOMIC DNA]</scope>
    <source>
        <strain evidence="10 11">WL0053</strain>
    </source>
</reference>
<evidence type="ECO:0000313" key="10">
    <source>
        <dbReference type="EMBL" id="MBY9073813.1"/>
    </source>
</evidence>
<proteinExistence type="inferred from homology"/>
<dbReference type="PANTHER" id="PTHR11601">
    <property type="entry name" value="CYSTEINE DESULFURYLASE FAMILY MEMBER"/>
    <property type="match status" value="1"/>
</dbReference>
<dbReference type="PANTHER" id="PTHR11601:SF34">
    <property type="entry name" value="CYSTEINE DESULFURASE"/>
    <property type="match status" value="1"/>
</dbReference>
<dbReference type="Proteomes" id="UP000754710">
    <property type="component" value="Unassembled WGS sequence"/>
</dbReference>
<dbReference type="Gene3D" id="3.90.1150.10">
    <property type="entry name" value="Aspartate Aminotransferase, domain 1"/>
    <property type="match status" value="1"/>
</dbReference>
<dbReference type="InterPro" id="IPR015421">
    <property type="entry name" value="PyrdxlP-dep_Trfase_major"/>
</dbReference>
<dbReference type="SUPFAM" id="SSF53383">
    <property type="entry name" value="PLP-dependent transferases"/>
    <property type="match status" value="1"/>
</dbReference>
<keyword evidence="6" id="KW-0408">Iron</keyword>
<comment type="caution">
    <text evidence="10">The sequence shown here is derived from an EMBL/GenBank/DDBJ whole genome shotgun (WGS) entry which is preliminary data.</text>
</comment>
<keyword evidence="7" id="KW-0411">Iron-sulfur</keyword>
<keyword evidence="10" id="KW-0032">Aminotransferase</keyword>
<comment type="catalytic activity">
    <reaction evidence="8">
        <text>(sulfur carrier)-H + L-cysteine = (sulfur carrier)-SH + L-alanine</text>
        <dbReference type="Rhea" id="RHEA:43892"/>
        <dbReference type="Rhea" id="RHEA-COMP:14737"/>
        <dbReference type="Rhea" id="RHEA-COMP:14739"/>
        <dbReference type="ChEBI" id="CHEBI:29917"/>
        <dbReference type="ChEBI" id="CHEBI:35235"/>
        <dbReference type="ChEBI" id="CHEBI:57972"/>
        <dbReference type="ChEBI" id="CHEBI:64428"/>
        <dbReference type="EC" id="2.8.1.7"/>
    </reaction>
</comment>
<dbReference type="Pfam" id="PF00266">
    <property type="entry name" value="Aminotran_5"/>
    <property type="match status" value="1"/>
</dbReference>
<comment type="cofactor">
    <cofactor evidence="1">
        <name>pyridoxal 5'-phosphate</name>
        <dbReference type="ChEBI" id="CHEBI:597326"/>
    </cofactor>
</comment>
<gene>
    <name evidence="10" type="ORF">K1X13_03155</name>
</gene>
<evidence type="ECO:0000256" key="4">
    <source>
        <dbReference type="ARBA" id="ARBA00022723"/>
    </source>
</evidence>
<dbReference type="InterPro" id="IPR016454">
    <property type="entry name" value="Cysteine_dSase"/>
</dbReference>
<dbReference type="Gene3D" id="3.40.640.10">
    <property type="entry name" value="Type I PLP-dependent aspartate aminotransferase-like (Major domain)"/>
    <property type="match status" value="1"/>
</dbReference>